<gene>
    <name evidence="1" type="ORF">PPRIM_AZ9-3.1.T0830229</name>
</gene>
<dbReference type="EMBL" id="CAJJDM010000086">
    <property type="protein sequence ID" value="CAD8089510.1"/>
    <property type="molecule type" value="Genomic_DNA"/>
</dbReference>
<evidence type="ECO:0000313" key="2">
    <source>
        <dbReference type="Proteomes" id="UP000688137"/>
    </source>
</evidence>
<reference evidence="1" key="1">
    <citation type="submission" date="2021-01" db="EMBL/GenBank/DDBJ databases">
        <authorList>
            <consortium name="Genoscope - CEA"/>
            <person name="William W."/>
        </authorList>
    </citation>
    <scope>NUCLEOTIDE SEQUENCE</scope>
</reference>
<organism evidence="1 2">
    <name type="scientific">Paramecium primaurelia</name>
    <dbReference type="NCBI Taxonomy" id="5886"/>
    <lineage>
        <taxon>Eukaryota</taxon>
        <taxon>Sar</taxon>
        <taxon>Alveolata</taxon>
        <taxon>Ciliophora</taxon>
        <taxon>Intramacronucleata</taxon>
        <taxon>Oligohymenophorea</taxon>
        <taxon>Peniculida</taxon>
        <taxon>Parameciidae</taxon>
        <taxon>Paramecium</taxon>
    </lineage>
</organism>
<name>A0A8S1N9N6_PARPR</name>
<evidence type="ECO:0000313" key="1">
    <source>
        <dbReference type="EMBL" id="CAD8089510.1"/>
    </source>
</evidence>
<comment type="caution">
    <text evidence="1">The sequence shown here is derived from an EMBL/GenBank/DDBJ whole genome shotgun (WGS) entry which is preliminary data.</text>
</comment>
<proteinExistence type="predicted"/>
<sequence>MELNLKKFTMIRKIQLLYLHFKLQVQRILLTQNQLFKQQNI</sequence>
<keyword evidence="2" id="KW-1185">Reference proteome</keyword>
<accession>A0A8S1N9N6</accession>
<dbReference type="AlphaFoldDB" id="A0A8S1N9N6"/>
<protein>
    <submittedName>
        <fullName evidence="1">Uncharacterized protein</fullName>
    </submittedName>
</protein>
<dbReference type="Proteomes" id="UP000688137">
    <property type="component" value="Unassembled WGS sequence"/>
</dbReference>